<dbReference type="InterPro" id="IPR038501">
    <property type="entry name" value="Spore_GerAC_C_sf"/>
</dbReference>
<evidence type="ECO:0000256" key="4">
    <source>
        <dbReference type="ARBA" id="ARBA00022729"/>
    </source>
</evidence>
<evidence type="ECO:0000256" key="5">
    <source>
        <dbReference type="ARBA" id="ARBA00023136"/>
    </source>
</evidence>
<protein>
    <submittedName>
        <fullName evidence="10">Uncharacterized protein</fullName>
    </submittedName>
</protein>
<dbReference type="InterPro" id="IPR046953">
    <property type="entry name" value="Spore_GerAC-like_C"/>
</dbReference>
<evidence type="ECO:0000259" key="9">
    <source>
        <dbReference type="Pfam" id="PF25198"/>
    </source>
</evidence>
<dbReference type="Pfam" id="PF05504">
    <property type="entry name" value="Spore_GerAC"/>
    <property type="match status" value="1"/>
</dbReference>
<evidence type="ECO:0000256" key="2">
    <source>
        <dbReference type="ARBA" id="ARBA00007886"/>
    </source>
</evidence>
<keyword evidence="5" id="KW-0472">Membrane</keyword>
<dbReference type="PANTHER" id="PTHR35789">
    <property type="entry name" value="SPORE GERMINATION PROTEIN B3"/>
    <property type="match status" value="1"/>
</dbReference>
<gene>
    <name evidence="10" type="ORF">AM1BK_39650</name>
</gene>
<evidence type="ECO:0000256" key="1">
    <source>
        <dbReference type="ARBA" id="ARBA00004635"/>
    </source>
</evidence>
<name>A0ABQ3N9K0_9BACI</name>
<keyword evidence="11" id="KW-1185">Reference proteome</keyword>
<keyword evidence="4" id="KW-0732">Signal</keyword>
<reference evidence="10 11" key="1">
    <citation type="journal article" date="2022" name="Int. J. Syst. Evol. Microbiol.">
        <title>Neobacillus kokaensis sp. nov., isolated from soil.</title>
        <authorList>
            <person name="Yuki K."/>
            <person name="Matsubara H."/>
            <person name="Yamaguchi S."/>
        </authorList>
    </citation>
    <scope>NUCLEOTIDE SEQUENCE [LARGE SCALE GENOMIC DNA]</scope>
    <source>
        <strain evidence="10 11">LOB 377</strain>
    </source>
</reference>
<evidence type="ECO:0000256" key="3">
    <source>
        <dbReference type="ARBA" id="ARBA00022544"/>
    </source>
</evidence>
<keyword evidence="6" id="KW-0564">Palmitate</keyword>
<evidence type="ECO:0000256" key="7">
    <source>
        <dbReference type="ARBA" id="ARBA00023288"/>
    </source>
</evidence>
<dbReference type="InterPro" id="IPR057336">
    <property type="entry name" value="GerAC_N"/>
</dbReference>
<comment type="similarity">
    <text evidence="2">Belongs to the GerABKC lipoprotein family.</text>
</comment>
<sequence length="367" mass="40716">MGIDKADEQYIVTAQVVNPGEIAAKDGGGGKVPVVVFQEKGETIFEAIRRITTVSPRKLYFSHLRFLVYGEEVAREGIGETLDSLTRDQELRTDFYITVAKGAKGGDILKVLTALEKIPVNQLYDSLEASLRNWAPTVTVTLDKLITELISDGMNAKLTGITLIGDEEEGEVLDNVQRTIPHTKLKYQDIAVFKGDRLVGWLNEAESKGLNDALGNVKSTIVEVPCPEKGLAGIEIVRTKSKIKTELSKGKPKGFVKFEAEANVGNVQCKTLDLTNPKTIRDLETKTENEIKGAIQAALKVAQDDYQADIFGFGEALHRSNPDYWKKVKNNWKQQHFKDLPVELNIKVKIRRIGTIKNSPINKINTN</sequence>
<comment type="caution">
    <text evidence="10">The sequence shown here is derived from an EMBL/GenBank/DDBJ whole genome shotgun (WGS) entry which is preliminary data.</text>
</comment>
<accession>A0ABQ3N9K0</accession>
<evidence type="ECO:0000259" key="8">
    <source>
        <dbReference type="Pfam" id="PF05504"/>
    </source>
</evidence>
<dbReference type="Gene3D" id="3.30.300.210">
    <property type="entry name" value="Nutrient germinant receptor protein C, domain 3"/>
    <property type="match status" value="1"/>
</dbReference>
<dbReference type="InterPro" id="IPR008844">
    <property type="entry name" value="Spore_GerAC-like"/>
</dbReference>
<dbReference type="Proteomes" id="UP000637074">
    <property type="component" value="Unassembled WGS sequence"/>
</dbReference>
<dbReference type="Pfam" id="PF25198">
    <property type="entry name" value="Spore_GerAC_N"/>
    <property type="match status" value="1"/>
</dbReference>
<keyword evidence="7" id="KW-0449">Lipoprotein</keyword>
<proteinExistence type="inferred from homology"/>
<organism evidence="10 11">
    <name type="scientific">Neobacillus kokaensis</name>
    <dbReference type="NCBI Taxonomy" id="2759023"/>
    <lineage>
        <taxon>Bacteria</taxon>
        <taxon>Bacillati</taxon>
        <taxon>Bacillota</taxon>
        <taxon>Bacilli</taxon>
        <taxon>Bacillales</taxon>
        <taxon>Bacillaceae</taxon>
        <taxon>Neobacillus</taxon>
    </lineage>
</organism>
<evidence type="ECO:0000256" key="6">
    <source>
        <dbReference type="ARBA" id="ARBA00023139"/>
    </source>
</evidence>
<evidence type="ECO:0000313" key="10">
    <source>
        <dbReference type="EMBL" id="GHI00423.1"/>
    </source>
</evidence>
<dbReference type="EMBL" id="BNDS01000022">
    <property type="protein sequence ID" value="GHI00423.1"/>
    <property type="molecule type" value="Genomic_DNA"/>
</dbReference>
<feature type="domain" description="Spore germination GerAC-like C-terminal" evidence="8">
    <location>
        <begin position="189"/>
        <end position="354"/>
    </location>
</feature>
<dbReference type="PANTHER" id="PTHR35789:SF1">
    <property type="entry name" value="SPORE GERMINATION PROTEIN B3"/>
    <property type="match status" value="1"/>
</dbReference>
<dbReference type="NCBIfam" id="TIGR02887">
    <property type="entry name" value="spore_ger_x_C"/>
    <property type="match status" value="1"/>
</dbReference>
<evidence type="ECO:0000313" key="11">
    <source>
        <dbReference type="Proteomes" id="UP000637074"/>
    </source>
</evidence>
<feature type="domain" description="Spore germination protein N-terminal" evidence="9">
    <location>
        <begin position="1"/>
        <end position="161"/>
    </location>
</feature>
<keyword evidence="3" id="KW-0309">Germination</keyword>
<comment type="subcellular location">
    <subcellularLocation>
        <location evidence="1">Membrane</location>
        <topology evidence="1">Lipid-anchor</topology>
    </subcellularLocation>
</comment>